<evidence type="ECO:0000256" key="2">
    <source>
        <dbReference type="ARBA" id="ARBA00001946"/>
    </source>
</evidence>
<comment type="cofactor">
    <cofactor evidence="2">
        <name>Mg(2+)</name>
        <dbReference type="ChEBI" id="CHEBI:18420"/>
    </cofactor>
</comment>
<proteinExistence type="predicted"/>
<keyword evidence="14" id="KW-1185">Reference proteome</keyword>
<keyword evidence="5" id="KW-0378">Hydrolase</keyword>
<evidence type="ECO:0000256" key="4">
    <source>
        <dbReference type="ARBA" id="ARBA00022741"/>
    </source>
</evidence>
<dbReference type="GO" id="GO:0103023">
    <property type="term" value="F:ITPase activity"/>
    <property type="evidence" value="ECO:0007669"/>
    <property type="project" value="UniProtKB-EC"/>
</dbReference>
<evidence type="ECO:0000256" key="8">
    <source>
        <dbReference type="ARBA" id="ARBA00023211"/>
    </source>
</evidence>
<dbReference type="InterPro" id="IPR026533">
    <property type="entry name" value="NTPase/PRRC1"/>
</dbReference>
<keyword evidence="8" id="KW-0464">Manganese</keyword>
<keyword evidence="3" id="KW-0479">Metal-binding</keyword>
<evidence type="ECO:0000256" key="7">
    <source>
        <dbReference type="ARBA" id="ARBA00023080"/>
    </source>
</evidence>
<evidence type="ECO:0000256" key="11">
    <source>
        <dbReference type="ARBA" id="ARBA00048781"/>
    </source>
</evidence>
<name>A0A1B1RXW3_9BACL</name>
<accession>A0A1B1RXW3</accession>
<dbReference type="EMBL" id="CP016540">
    <property type="protein sequence ID" value="ANU25773.1"/>
    <property type="molecule type" value="Genomic_DNA"/>
</dbReference>
<feature type="domain" description="Non-canonical purine NTP phosphatase/PRRC1" evidence="12">
    <location>
        <begin position="9"/>
        <end position="161"/>
    </location>
</feature>
<evidence type="ECO:0000256" key="9">
    <source>
        <dbReference type="ARBA" id="ARBA00038901"/>
    </source>
</evidence>
<evidence type="ECO:0000256" key="5">
    <source>
        <dbReference type="ARBA" id="ARBA00022801"/>
    </source>
</evidence>
<dbReference type="GO" id="GO:0000166">
    <property type="term" value="F:nucleotide binding"/>
    <property type="evidence" value="ECO:0007669"/>
    <property type="project" value="UniProtKB-KW"/>
</dbReference>
<keyword evidence="4" id="KW-0547">Nucleotide-binding</keyword>
<protein>
    <recommendedName>
        <fullName evidence="9">inosine/xanthosine triphosphatase</fullName>
        <ecNumber evidence="9">3.6.1.73</ecNumber>
    </recommendedName>
</protein>
<dbReference type="RefSeq" id="WP_065524341.1">
    <property type="nucleotide sequence ID" value="NZ_CP016540.2"/>
</dbReference>
<dbReference type="SUPFAM" id="SSF52972">
    <property type="entry name" value="ITPase-like"/>
    <property type="match status" value="1"/>
</dbReference>
<dbReference type="InterPro" id="IPR050299">
    <property type="entry name" value="YjjX_NTPase"/>
</dbReference>
<evidence type="ECO:0000256" key="6">
    <source>
        <dbReference type="ARBA" id="ARBA00022842"/>
    </source>
</evidence>
<sequence>MKKIRAAIASKNPAKINAVSSVLKNIEWSVDLAAVDSDSEVSAQPFSQQETRQGAINRSKNALGNFDIAIGLEGGVYELEGMLYLCNWGALATQEGQLYTAAGAQIPLPEEIAIELRAGIELGSIMDDYANESGIRQHKGAVGVFTSGLVNRGEMFSHIVKLLIGQYQRDSD</sequence>
<gene>
    <name evidence="13" type="primary">yjjX</name>
    <name evidence="13" type="ORF">I858_001605</name>
</gene>
<keyword evidence="7" id="KW-0546">Nucleotide metabolism</keyword>
<organism evidence="13 14">
    <name type="scientific">Planococcus versutus</name>
    <dbReference type="NCBI Taxonomy" id="1302659"/>
    <lineage>
        <taxon>Bacteria</taxon>
        <taxon>Bacillati</taxon>
        <taxon>Bacillota</taxon>
        <taxon>Bacilli</taxon>
        <taxon>Bacillales</taxon>
        <taxon>Caryophanaceae</taxon>
        <taxon>Planococcus</taxon>
    </lineage>
</organism>
<comment type="catalytic activity">
    <reaction evidence="11">
        <text>XTP + H2O = XDP + phosphate + H(+)</text>
        <dbReference type="Rhea" id="RHEA:28406"/>
        <dbReference type="ChEBI" id="CHEBI:15377"/>
        <dbReference type="ChEBI" id="CHEBI:15378"/>
        <dbReference type="ChEBI" id="CHEBI:43474"/>
        <dbReference type="ChEBI" id="CHEBI:59884"/>
        <dbReference type="ChEBI" id="CHEBI:61314"/>
        <dbReference type="EC" id="3.6.1.73"/>
    </reaction>
</comment>
<dbReference type="InterPro" id="IPR029001">
    <property type="entry name" value="ITPase-like_fam"/>
</dbReference>
<reference evidence="13" key="1">
    <citation type="submission" date="2016-10" db="EMBL/GenBank/DDBJ databases">
        <authorList>
            <person name="See-Too W.S."/>
        </authorList>
    </citation>
    <scope>NUCLEOTIDE SEQUENCE</scope>
    <source>
        <strain evidence="13">L10.15</strain>
    </source>
</reference>
<evidence type="ECO:0000313" key="13">
    <source>
        <dbReference type="EMBL" id="ANU25773.1"/>
    </source>
</evidence>
<evidence type="ECO:0000256" key="1">
    <source>
        <dbReference type="ARBA" id="ARBA00001936"/>
    </source>
</evidence>
<comment type="catalytic activity">
    <reaction evidence="10">
        <text>ITP + H2O = IDP + phosphate + H(+)</text>
        <dbReference type="Rhea" id="RHEA:28330"/>
        <dbReference type="ChEBI" id="CHEBI:15377"/>
        <dbReference type="ChEBI" id="CHEBI:15378"/>
        <dbReference type="ChEBI" id="CHEBI:43474"/>
        <dbReference type="ChEBI" id="CHEBI:58280"/>
        <dbReference type="ChEBI" id="CHEBI:61402"/>
        <dbReference type="EC" id="3.6.1.73"/>
    </reaction>
</comment>
<dbReference type="KEGG" id="pll:I858_001605"/>
<dbReference type="GO" id="GO:0046872">
    <property type="term" value="F:metal ion binding"/>
    <property type="evidence" value="ECO:0007669"/>
    <property type="project" value="UniProtKB-KW"/>
</dbReference>
<dbReference type="Gene3D" id="3.90.950.10">
    <property type="match status" value="1"/>
</dbReference>
<dbReference type="Proteomes" id="UP000053354">
    <property type="component" value="Chromosome"/>
</dbReference>
<dbReference type="NCBIfam" id="NF002850">
    <property type="entry name" value="PRK03114.1"/>
    <property type="match status" value="1"/>
</dbReference>
<dbReference type="EC" id="3.6.1.73" evidence="9"/>
<dbReference type="AlphaFoldDB" id="A0A1B1RXW3"/>
<dbReference type="GO" id="GO:0009117">
    <property type="term" value="P:nucleotide metabolic process"/>
    <property type="evidence" value="ECO:0007669"/>
    <property type="project" value="UniProtKB-KW"/>
</dbReference>
<evidence type="ECO:0000256" key="10">
    <source>
        <dbReference type="ARBA" id="ARBA00048174"/>
    </source>
</evidence>
<evidence type="ECO:0000256" key="3">
    <source>
        <dbReference type="ARBA" id="ARBA00022723"/>
    </source>
</evidence>
<evidence type="ECO:0000313" key="14">
    <source>
        <dbReference type="Proteomes" id="UP000053354"/>
    </source>
</evidence>
<dbReference type="Pfam" id="PF01931">
    <property type="entry name" value="NTPase_I-T"/>
    <property type="match status" value="1"/>
</dbReference>
<dbReference type="PANTHER" id="PTHR34699">
    <property type="match status" value="1"/>
</dbReference>
<comment type="cofactor">
    <cofactor evidence="1">
        <name>Mn(2+)</name>
        <dbReference type="ChEBI" id="CHEBI:29035"/>
    </cofactor>
</comment>
<keyword evidence="6" id="KW-0460">Magnesium</keyword>
<evidence type="ECO:0000259" key="12">
    <source>
        <dbReference type="Pfam" id="PF01931"/>
    </source>
</evidence>
<dbReference type="STRING" id="1302659.I858_001605"/>
<dbReference type="PANTHER" id="PTHR34699:SF2">
    <property type="entry name" value="NON-CANONICAL PURINE NTP PHOSPHATASE_PRRC1 DOMAIN-CONTAINING PROTEIN"/>
    <property type="match status" value="1"/>
</dbReference>
<dbReference type="OrthoDB" id="164951at2"/>